<gene>
    <name evidence="2" type="ORF">CNMCM6805_009184</name>
</gene>
<evidence type="ECO:0000313" key="3">
    <source>
        <dbReference type="Proteomes" id="UP000653565"/>
    </source>
</evidence>
<name>A0A8H4H2E1_9EURO</name>
<dbReference type="AlphaFoldDB" id="A0A8H4H2E1"/>
<proteinExistence type="predicted"/>
<dbReference type="EMBL" id="JAAAPX010000078">
    <property type="protein sequence ID" value="KAF4233527.1"/>
    <property type="molecule type" value="Genomic_DNA"/>
</dbReference>
<dbReference type="Pfam" id="PF11001">
    <property type="entry name" value="AFUB_07903_YDR124W_hel"/>
    <property type="match status" value="1"/>
</dbReference>
<keyword evidence="3" id="KW-1185">Reference proteome</keyword>
<dbReference type="InterPro" id="IPR021264">
    <property type="entry name" value="AFUB_079030/YDR124W-like"/>
</dbReference>
<dbReference type="PANTHER" id="PTHR36102">
    <property type="entry name" value="CHROMOSOME 10, WHOLE GENOME SHOTGUN SEQUENCE"/>
    <property type="match status" value="1"/>
</dbReference>
<dbReference type="PANTHER" id="PTHR36102:SF5">
    <property type="entry name" value="YDR124W-LIKE HELICAL BUNDLE DOMAIN-CONTAINING PROTEIN"/>
    <property type="match status" value="1"/>
</dbReference>
<accession>A0A8H4H2E1</accession>
<evidence type="ECO:0000259" key="1">
    <source>
        <dbReference type="Pfam" id="PF11001"/>
    </source>
</evidence>
<reference evidence="2" key="2">
    <citation type="submission" date="2020-04" db="EMBL/GenBank/DDBJ databases">
        <authorList>
            <person name="Santos R.A.C."/>
            <person name="Steenwyk J.L."/>
            <person name="Rivero-Menendez O."/>
            <person name="Mead M.E."/>
            <person name="Silva L.P."/>
            <person name="Bastos R.W."/>
            <person name="Alastruey-Izquierdo A."/>
            <person name="Goldman G.H."/>
            <person name="Rokas A."/>
        </authorList>
    </citation>
    <scope>NUCLEOTIDE SEQUENCE</scope>
    <source>
        <strain evidence="2">CNM-CM6805</strain>
    </source>
</reference>
<dbReference type="Proteomes" id="UP000653565">
    <property type="component" value="Unassembled WGS sequence"/>
</dbReference>
<feature type="domain" description="Subtelomeric hrmA-associated cluster protein AFUB-079030/YDR124W-like helical bundle" evidence="1">
    <location>
        <begin position="273"/>
        <end position="311"/>
    </location>
</feature>
<organism evidence="2 3">
    <name type="scientific">Aspergillus fumigatiaffinis</name>
    <dbReference type="NCBI Taxonomy" id="340414"/>
    <lineage>
        <taxon>Eukaryota</taxon>
        <taxon>Fungi</taxon>
        <taxon>Dikarya</taxon>
        <taxon>Ascomycota</taxon>
        <taxon>Pezizomycotina</taxon>
        <taxon>Eurotiomycetes</taxon>
        <taxon>Eurotiomycetidae</taxon>
        <taxon>Eurotiales</taxon>
        <taxon>Aspergillaceae</taxon>
        <taxon>Aspergillus</taxon>
        <taxon>Aspergillus subgen. Fumigati</taxon>
    </lineage>
</organism>
<comment type="caution">
    <text evidence="2">The sequence shown here is derived from an EMBL/GenBank/DDBJ whole genome shotgun (WGS) entry which is preliminary data.</text>
</comment>
<evidence type="ECO:0000313" key="2">
    <source>
        <dbReference type="EMBL" id="KAF4233527.1"/>
    </source>
</evidence>
<protein>
    <recommendedName>
        <fullName evidence="1">Subtelomeric hrmA-associated cluster protein AFUB-079030/YDR124W-like helical bundle domain-containing protein</fullName>
    </recommendedName>
</protein>
<dbReference type="InterPro" id="IPR047092">
    <property type="entry name" value="AFUB_07903/YDR124W-like_hel"/>
</dbReference>
<sequence length="340" mass="38418">MLGVGWRLRSPECVRILPAVDGMHVASWDGYSYDHQYWEWDNASMPAFDMAATYPISDAFGESVAHGLTRRVMDPLWPLTSGQVEPGSPFRPQGTPIFASGPSVGVGYPARETENMMSQNGFNAVKEEVLPRYSVSGYATVEQPLPSLPGVCTMWERVLTSFKITFEHYAMIYLDHVGQPRVVESPPIQGHGTVFTFEAKKKTFMEILERSEQGRRVPTTSYWYGQPQDTAYHHQVNCVKASVNNSEASVSSERFPQPFEETSESFAEITLTIRDTTKIVAYYKTSFEELNQNNCRLIANAFIKFIEPKNSQSTLTMLIHKARRRTGGLLMFLTRNQIIC</sequence>
<reference evidence="2" key="1">
    <citation type="journal article" date="2020" name="bioRxiv">
        <title>Genomic and phenotypic heterogeneity of clinical isolates of the human pathogens Aspergillus fumigatus, Aspergillus lentulus and Aspergillus fumigatiaffinis.</title>
        <authorList>
            <person name="dos Santos R.A.C."/>
            <person name="Steenwyk J.L."/>
            <person name="Rivero-Menendez O."/>
            <person name="Mead M.E."/>
            <person name="Silva L.P."/>
            <person name="Bastos R.W."/>
            <person name="Alastruey-Izquierdo A."/>
            <person name="Goldman G.H."/>
            <person name="Rokas A."/>
        </authorList>
    </citation>
    <scope>NUCLEOTIDE SEQUENCE</scope>
    <source>
        <strain evidence="2">CNM-CM6805</strain>
    </source>
</reference>